<dbReference type="EMBL" id="JADBEM010000001">
    <property type="protein sequence ID" value="MBE1608837.1"/>
    <property type="molecule type" value="Genomic_DNA"/>
</dbReference>
<dbReference type="GO" id="GO:0005524">
    <property type="term" value="F:ATP binding"/>
    <property type="evidence" value="ECO:0007669"/>
    <property type="project" value="UniProtKB-KW"/>
</dbReference>
<dbReference type="EC" id="2.7.13.3" evidence="2"/>
<keyword evidence="3" id="KW-0597">Phosphoprotein</keyword>
<feature type="transmembrane region" description="Helical" evidence="10">
    <location>
        <begin position="59"/>
        <end position="76"/>
    </location>
</feature>
<evidence type="ECO:0000259" key="11">
    <source>
        <dbReference type="Pfam" id="PF07730"/>
    </source>
</evidence>
<keyword evidence="4" id="KW-0808">Transferase</keyword>
<dbReference type="InterPro" id="IPR050482">
    <property type="entry name" value="Sensor_HK_TwoCompSys"/>
</dbReference>
<dbReference type="CDD" id="cd16917">
    <property type="entry name" value="HATPase_UhpB-NarQ-NarX-like"/>
    <property type="match status" value="1"/>
</dbReference>
<evidence type="ECO:0000256" key="10">
    <source>
        <dbReference type="SAM" id="Phobius"/>
    </source>
</evidence>
<comment type="catalytic activity">
    <reaction evidence="1">
        <text>ATP + protein L-histidine = ADP + protein N-phospho-L-histidine.</text>
        <dbReference type="EC" id="2.7.13.3"/>
    </reaction>
</comment>
<organism evidence="12 13">
    <name type="scientific">Actinopolymorpha pittospori</name>
    <dbReference type="NCBI Taxonomy" id="648752"/>
    <lineage>
        <taxon>Bacteria</taxon>
        <taxon>Bacillati</taxon>
        <taxon>Actinomycetota</taxon>
        <taxon>Actinomycetes</taxon>
        <taxon>Propionibacteriales</taxon>
        <taxon>Actinopolymorphaceae</taxon>
        <taxon>Actinopolymorpha</taxon>
    </lineage>
</organism>
<evidence type="ECO:0000256" key="8">
    <source>
        <dbReference type="ARBA" id="ARBA00023012"/>
    </source>
</evidence>
<comment type="caution">
    <text evidence="12">The sequence shown here is derived from an EMBL/GenBank/DDBJ whole genome shotgun (WGS) entry which is preliminary data.</text>
</comment>
<sequence length="610" mass="65289">MSTTSTDGRPGRWSAPTWWRRPDRRRLAQDVGVGVLLGAATVVEALTRQGTPQGSAFPLTWTLVLGLLAVAVAVPLRRTYPVVAMLLAAAAGTWAAGYALAVVTTYGVGYRVRRASVTVAAVVAAGVIPTTISWYTVDRFLGPEYDLVLIVAVVTFVHTAAAMFGRYRRQRVTLVAAGWERAERLERERALLVDQARMRERARIAQDMHDSLGHELSLIALQAGALELDRALSDRQRETARLLRTTTGDAVTHLRQIVGVLRDADEPAPTRPAAESIAALVDRAVSSGVDVRLEREEGRADVGDGSGPAGDRADGRAVVEEAGPDVLTSQAAYRVVQEGLTNATKHAPGAPVRVRLRYGDDLVTVTITNDAPAGSSPGSAGSPGSPGPGASGGRGLVGLAERVRVAGGRLSAGPHRGGFRITAQLPRRGDVVRTEQDLEGEEFDAAGRVEGARERSAGVLRHRQDGLGGLSPFVPPADELSRLDGYTSAVARLRRRFWIRLVVPLVALALLAAGYLTYFGFTQAMMTAQQFASLRVGESEAAVRARLPAGTNRSLGRIARTPPPPAGSTCLFYLRRLPGLINYDGREAYRICYADGRLASRDVVRFAARR</sequence>
<dbReference type="Gene3D" id="3.30.565.10">
    <property type="entry name" value="Histidine kinase-like ATPase, C-terminal domain"/>
    <property type="match status" value="1"/>
</dbReference>
<evidence type="ECO:0000256" key="6">
    <source>
        <dbReference type="ARBA" id="ARBA00022777"/>
    </source>
</evidence>
<dbReference type="PANTHER" id="PTHR24421:SF10">
    <property type="entry name" value="NITRATE_NITRITE SENSOR PROTEIN NARQ"/>
    <property type="match status" value="1"/>
</dbReference>
<feature type="transmembrane region" description="Helical" evidence="10">
    <location>
        <begin position="82"/>
        <end position="103"/>
    </location>
</feature>
<feature type="region of interest" description="Disordered" evidence="9">
    <location>
        <begin position="368"/>
        <end position="395"/>
    </location>
</feature>
<gene>
    <name evidence="12" type="ORF">HEB94_005685</name>
</gene>
<feature type="transmembrane region" description="Helical" evidence="10">
    <location>
        <begin position="147"/>
        <end position="165"/>
    </location>
</feature>
<accession>A0A927RAC8</accession>
<dbReference type="AlphaFoldDB" id="A0A927RAC8"/>
<keyword evidence="13" id="KW-1185">Reference proteome</keyword>
<feature type="compositionally biased region" description="Low complexity" evidence="9">
    <location>
        <begin position="371"/>
        <end position="383"/>
    </location>
</feature>
<keyword evidence="5" id="KW-0547">Nucleotide-binding</keyword>
<keyword evidence="10" id="KW-0472">Membrane</keyword>
<dbReference type="GO" id="GO:0046983">
    <property type="term" value="F:protein dimerization activity"/>
    <property type="evidence" value="ECO:0007669"/>
    <property type="project" value="InterPro"/>
</dbReference>
<keyword evidence="10" id="KW-1133">Transmembrane helix</keyword>
<keyword evidence="10" id="KW-0812">Transmembrane</keyword>
<dbReference type="Pfam" id="PF07730">
    <property type="entry name" value="HisKA_3"/>
    <property type="match status" value="1"/>
</dbReference>
<keyword evidence="6 12" id="KW-0418">Kinase</keyword>
<dbReference type="SUPFAM" id="SSF55874">
    <property type="entry name" value="ATPase domain of HSP90 chaperone/DNA topoisomerase II/histidine kinase"/>
    <property type="match status" value="1"/>
</dbReference>
<dbReference type="InterPro" id="IPR036890">
    <property type="entry name" value="HATPase_C_sf"/>
</dbReference>
<evidence type="ECO:0000256" key="1">
    <source>
        <dbReference type="ARBA" id="ARBA00000085"/>
    </source>
</evidence>
<dbReference type="Gene3D" id="1.20.5.1930">
    <property type="match status" value="1"/>
</dbReference>
<evidence type="ECO:0000256" key="2">
    <source>
        <dbReference type="ARBA" id="ARBA00012438"/>
    </source>
</evidence>
<feature type="transmembrane region" description="Helical" evidence="10">
    <location>
        <begin position="497"/>
        <end position="521"/>
    </location>
</feature>
<keyword evidence="8" id="KW-0902">Two-component regulatory system</keyword>
<evidence type="ECO:0000256" key="7">
    <source>
        <dbReference type="ARBA" id="ARBA00022840"/>
    </source>
</evidence>
<feature type="domain" description="Signal transduction histidine kinase subgroup 3 dimerisation and phosphoacceptor" evidence="11">
    <location>
        <begin position="200"/>
        <end position="265"/>
    </location>
</feature>
<proteinExistence type="predicted"/>
<protein>
    <recommendedName>
        <fullName evidence="2">histidine kinase</fullName>
        <ecNumber evidence="2">2.7.13.3</ecNumber>
    </recommendedName>
</protein>
<keyword evidence="7" id="KW-0067">ATP-binding</keyword>
<dbReference type="GO" id="GO:0000155">
    <property type="term" value="F:phosphorelay sensor kinase activity"/>
    <property type="evidence" value="ECO:0007669"/>
    <property type="project" value="InterPro"/>
</dbReference>
<evidence type="ECO:0000256" key="4">
    <source>
        <dbReference type="ARBA" id="ARBA00022679"/>
    </source>
</evidence>
<evidence type="ECO:0000313" key="12">
    <source>
        <dbReference type="EMBL" id="MBE1608837.1"/>
    </source>
</evidence>
<dbReference type="Proteomes" id="UP000638648">
    <property type="component" value="Unassembled WGS sequence"/>
</dbReference>
<feature type="region of interest" description="Disordered" evidence="9">
    <location>
        <begin position="294"/>
        <end position="314"/>
    </location>
</feature>
<name>A0A927RAC8_9ACTN</name>
<reference evidence="12" key="1">
    <citation type="submission" date="2020-10" db="EMBL/GenBank/DDBJ databases">
        <title>Sequencing the genomes of 1000 actinobacteria strains.</title>
        <authorList>
            <person name="Klenk H.-P."/>
        </authorList>
    </citation>
    <scope>NUCLEOTIDE SEQUENCE</scope>
    <source>
        <strain evidence="12">DSM 45354</strain>
    </source>
</reference>
<dbReference type="GO" id="GO:0016020">
    <property type="term" value="C:membrane"/>
    <property type="evidence" value="ECO:0007669"/>
    <property type="project" value="InterPro"/>
</dbReference>
<feature type="transmembrane region" description="Helical" evidence="10">
    <location>
        <begin position="115"/>
        <end position="135"/>
    </location>
</feature>
<evidence type="ECO:0000313" key="13">
    <source>
        <dbReference type="Proteomes" id="UP000638648"/>
    </source>
</evidence>
<evidence type="ECO:0000256" key="3">
    <source>
        <dbReference type="ARBA" id="ARBA00022553"/>
    </source>
</evidence>
<evidence type="ECO:0000256" key="9">
    <source>
        <dbReference type="SAM" id="MobiDB-lite"/>
    </source>
</evidence>
<dbReference type="PANTHER" id="PTHR24421">
    <property type="entry name" value="NITRATE/NITRITE SENSOR PROTEIN NARX-RELATED"/>
    <property type="match status" value="1"/>
</dbReference>
<dbReference type="InterPro" id="IPR011712">
    <property type="entry name" value="Sig_transdc_His_kin_sub3_dim/P"/>
</dbReference>
<evidence type="ECO:0000256" key="5">
    <source>
        <dbReference type="ARBA" id="ARBA00022741"/>
    </source>
</evidence>
<dbReference type="RefSeq" id="WP_192752537.1">
    <property type="nucleotide sequence ID" value="NZ_BAABJL010000119.1"/>
</dbReference>